<dbReference type="Pfam" id="PF01522">
    <property type="entry name" value="Polysacc_deac_1"/>
    <property type="match status" value="1"/>
</dbReference>
<dbReference type="SUPFAM" id="SSF88713">
    <property type="entry name" value="Glycoside hydrolase/deacetylase"/>
    <property type="match status" value="1"/>
</dbReference>
<dbReference type="PROSITE" id="PS51257">
    <property type="entry name" value="PROKAR_LIPOPROTEIN"/>
    <property type="match status" value="1"/>
</dbReference>
<evidence type="ECO:0000313" key="6">
    <source>
        <dbReference type="Proteomes" id="UP001152519"/>
    </source>
</evidence>
<dbReference type="AlphaFoldDB" id="A0A9W4DU01"/>
<dbReference type="InterPro" id="IPR050248">
    <property type="entry name" value="Polysacc_deacetylase_ArnD"/>
</dbReference>
<evidence type="ECO:0000313" key="5">
    <source>
        <dbReference type="EMBL" id="CAG6397679.1"/>
    </source>
</evidence>
<evidence type="ECO:0000256" key="2">
    <source>
        <dbReference type="ARBA" id="ARBA00022801"/>
    </source>
</evidence>
<dbReference type="Gene3D" id="3.20.20.370">
    <property type="entry name" value="Glycoside hydrolase/deacetylase"/>
    <property type="match status" value="1"/>
</dbReference>
<evidence type="ECO:0000256" key="1">
    <source>
        <dbReference type="ARBA" id="ARBA00022723"/>
    </source>
</evidence>
<organism evidence="5 6">
    <name type="scientific">Actinacidiphila cocklensis</name>
    <dbReference type="NCBI Taxonomy" id="887465"/>
    <lineage>
        <taxon>Bacteria</taxon>
        <taxon>Bacillati</taxon>
        <taxon>Actinomycetota</taxon>
        <taxon>Actinomycetes</taxon>
        <taxon>Kitasatosporales</taxon>
        <taxon>Streptomycetaceae</taxon>
        <taxon>Actinacidiphila</taxon>
    </lineage>
</organism>
<keyword evidence="3" id="KW-0732">Signal</keyword>
<feature type="domain" description="NodB homology" evidence="4">
    <location>
        <begin position="67"/>
        <end position="251"/>
    </location>
</feature>
<dbReference type="Proteomes" id="UP001152519">
    <property type="component" value="Unassembled WGS sequence"/>
</dbReference>
<feature type="signal peptide" evidence="3">
    <location>
        <begin position="1"/>
        <end position="27"/>
    </location>
</feature>
<accession>A0A9W4DU01</accession>
<name>A0A9W4DU01_9ACTN</name>
<gene>
    <name evidence="5" type="ORF">SCOCK_60012</name>
</gene>
<comment type="caution">
    <text evidence="5">The sequence shown here is derived from an EMBL/GenBank/DDBJ whole genome shotgun (WGS) entry which is preliminary data.</text>
</comment>
<reference evidence="5" key="1">
    <citation type="submission" date="2021-05" db="EMBL/GenBank/DDBJ databases">
        <authorList>
            <person name="Arsene-Ploetze F."/>
        </authorList>
    </citation>
    <scope>NUCLEOTIDE SEQUENCE</scope>
    <source>
        <strain evidence="5">DSM 42138</strain>
    </source>
</reference>
<dbReference type="PANTHER" id="PTHR10587:SF133">
    <property type="entry name" value="CHITIN DEACETYLASE 1-RELATED"/>
    <property type="match status" value="1"/>
</dbReference>
<feature type="chain" id="PRO_5040920329" evidence="3">
    <location>
        <begin position="28"/>
        <end position="269"/>
    </location>
</feature>
<dbReference type="GO" id="GO:0046872">
    <property type="term" value="F:metal ion binding"/>
    <property type="evidence" value="ECO:0007669"/>
    <property type="project" value="UniProtKB-KW"/>
</dbReference>
<keyword evidence="6" id="KW-1185">Reference proteome</keyword>
<dbReference type="InterPro" id="IPR011330">
    <property type="entry name" value="Glyco_hydro/deAcase_b/a-brl"/>
</dbReference>
<dbReference type="PANTHER" id="PTHR10587">
    <property type="entry name" value="GLYCOSYL TRANSFERASE-RELATED"/>
    <property type="match status" value="1"/>
</dbReference>
<dbReference type="InterPro" id="IPR002509">
    <property type="entry name" value="NODB_dom"/>
</dbReference>
<dbReference type="GO" id="GO:0016020">
    <property type="term" value="C:membrane"/>
    <property type="evidence" value="ECO:0007669"/>
    <property type="project" value="TreeGrafter"/>
</dbReference>
<proteinExistence type="predicted"/>
<dbReference type="RefSeq" id="WP_251498157.1">
    <property type="nucleotide sequence ID" value="NZ_CAJSLV010000092.1"/>
</dbReference>
<keyword evidence="1" id="KW-0479">Metal-binding</keyword>
<evidence type="ECO:0000259" key="4">
    <source>
        <dbReference type="PROSITE" id="PS51677"/>
    </source>
</evidence>
<evidence type="ECO:0000256" key="3">
    <source>
        <dbReference type="SAM" id="SignalP"/>
    </source>
</evidence>
<dbReference type="GO" id="GO:0005975">
    <property type="term" value="P:carbohydrate metabolic process"/>
    <property type="evidence" value="ECO:0007669"/>
    <property type="project" value="InterPro"/>
</dbReference>
<dbReference type="CDD" id="cd10917">
    <property type="entry name" value="CE4_NodB_like_6s_7s"/>
    <property type="match status" value="1"/>
</dbReference>
<dbReference type="EMBL" id="CAJSLV010000092">
    <property type="protein sequence ID" value="CAG6397679.1"/>
    <property type="molecule type" value="Genomic_DNA"/>
</dbReference>
<keyword evidence="2" id="KW-0378">Hydrolase</keyword>
<dbReference type="GO" id="GO:0016810">
    <property type="term" value="F:hydrolase activity, acting on carbon-nitrogen (but not peptide) bonds"/>
    <property type="evidence" value="ECO:0007669"/>
    <property type="project" value="InterPro"/>
</dbReference>
<dbReference type="PROSITE" id="PS51677">
    <property type="entry name" value="NODB"/>
    <property type="match status" value="1"/>
</dbReference>
<protein>
    <submittedName>
        <fullName evidence="5">Peptidoglycan/xylan/chitin deacetylase, PgdA/CDA1 family</fullName>
    </submittedName>
</protein>
<sequence length="269" mass="28395">MRSTSTARRVRTLAALLATGLAAAGLAGCNGYDATSPAKARDHVAASGAAAFAPGPGGGTVDCRKAKCVALTFDAGPSVRTPQILDLLDKYHIHATFFTLGKNHVMKHPEMVRAMAAQGDEVETLTWSHRILTRISKAEVRKEITEGRDAVEKVTGVRPTLLRPPQGRTSGTVTAIAKDLGMAEVVWSADGADYKTTDSQLIAQRILKKTGRDGIILLHDLVDPTGKGYNGTVAAVPAIISTLQARGYTFVTVKQLLAPGTPQPGAVYK</sequence>